<dbReference type="GeneID" id="27671667"/>
<evidence type="ECO:0000313" key="3">
    <source>
        <dbReference type="Proteomes" id="UP000033710"/>
    </source>
</evidence>
<name>A0A0F2M8T7_SPOSC</name>
<evidence type="ECO:0000256" key="1">
    <source>
        <dbReference type="SAM" id="MobiDB-lite"/>
    </source>
</evidence>
<sequence length="196" mass="22558">MRWGYYRGRREHECRANSVFNTTRIVDEGENRQGRCDAEPRCFERGRAQGKERRSEENERHTKSRSGTHALFLAKLGWSMRTQELSATQLVRVKPDRRSVWNKGEAPVCGSPAKMLGELWKQAGRLQEAEKEYRAKYRAYPVTSGDVAFPRTMQDLGGQNTCRARDCTQLAGFGRSGMTSLVLELGKESRREYPFF</sequence>
<reference evidence="2 3" key="1">
    <citation type="journal article" date="2014" name="BMC Genomics">
        <title>Comparative genomics of the major fungal agents of human and animal Sporotrichosis: Sporothrix schenckii and Sporothrix brasiliensis.</title>
        <authorList>
            <person name="Teixeira M.M."/>
            <person name="de Almeida L.G."/>
            <person name="Kubitschek-Barreira P."/>
            <person name="Alves F.L."/>
            <person name="Kioshima E.S."/>
            <person name="Abadio A.K."/>
            <person name="Fernandes L."/>
            <person name="Derengowski L.S."/>
            <person name="Ferreira K.S."/>
            <person name="Souza R.C."/>
            <person name="Ruiz J.C."/>
            <person name="de Andrade N.C."/>
            <person name="Paes H.C."/>
            <person name="Nicola A.M."/>
            <person name="Albuquerque P."/>
            <person name="Gerber A.L."/>
            <person name="Martins V.P."/>
            <person name="Peconick L.D."/>
            <person name="Neto A.V."/>
            <person name="Chaucanez C.B."/>
            <person name="Silva P.A."/>
            <person name="Cunha O.L."/>
            <person name="de Oliveira F.F."/>
            <person name="dos Santos T.C."/>
            <person name="Barros A.L."/>
            <person name="Soares M.A."/>
            <person name="de Oliveira L.M."/>
            <person name="Marini M.M."/>
            <person name="Villalobos-Duno H."/>
            <person name="Cunha M.M."/>
            <person name="de Hoog S."/>
            <person name="da Silveira J.F."/>
            <person name="Henrissat B."/>
            <person name="Nino-Vega G.A."/>
            <person name="Cisalpino P.S."/>
            <person name="Mora-Montes H.M."/>
            <person name="Almeida S.R."/>
            <person name="Stajich J.E."/>
            <person name="Lopes-Bezerra L.M."/>
            <person name="Vasconcelos A.T."/>
            <person name="Felipe M.S."/>
        </authorList>
    </citation>
    <scope>NUCLEOTIDE SEQUENCE [LARGE SCALE GENOMIC DNA]</scope>
    <source>
        <strain evidence="2 3">1099-18</strain>
    </source>
</reference>
<comment type="caution">
    <text evidence="2">The sequence shown here is derived from an EMBL/GenBank/DDBJ whole genome shotgun (WGS) entry which is preliminary data.</text>
</comment>
<dbReference type="VEuPathDB" id="FungiDB:SPSK_09821"/>
<dbReference type="KEGG" id="ssck:SPSK_09821"/>
<protein>
    <submittedName>
        <fullName evidence="2">Uncharacterized protein</fullName>
    </submittedName>
</protein>
<dbReference type="Proteomes" id="UP000033710">
    <property type="component" value="Unassembled WGS sequence"/>
</dbReference>
<reference evidence="2 3" key="2">
    <citation type="journal article" date="2015" name="Eukaryot. Cell">
        <title>Asexual propagation of a virulent clone complex in a human and feline outbreak of sporotrichosis.</title>
        <authorList>
            <person name="Teixeira Mde M."/>
            <person name="Rodrigues A.M."/>
            <person name="Tsui C.K."/>
            <person name="de Almeida L.G."/>
            <person name="Van Diepeningen A.D."/>
            <person name="van den Ende B.G."/>
            <person name="Fernandes G.F."/>
            <person name="Kano R."/>
            <person name="Hamelin R.C."/>
            <person name="Lopes-Bezerra L.M."/>
            <person name="Vasconcelos A.T."/>
            <person name="de Hoog S."/>
            <person name="de Camargo Z.P."/>
            <person name="Felipe M.S."/>
        </authorList>
    </citation>
    <scope>NUCLEOTIDE SEQUENCE [LARGE SCALE GENOMIC DNA]</scope>
    <source>
        <strain evidence="2 3">1099-18</strain>
    </source>
</reference>
<feature type="compositionally biased region" description="Basic and acidic residues" evidence="1">
    <location>
        <begin position="46"/>
        <end position="61"/>
    </location>
</feature>
<gene>
    <name evidence="2" type="ORF">SPSK_09821</name>
</gene>
<proteinExistence type="predicted"/>
<dbReference type="EMBL" id="AXCR01000007">
    <property type="protein sequence ID" value="KJR85240.1"/>
    <property type="molecule type" value="Genomic_DNA"/>
</dbReference>
<accession>A0A0F2M8T7</accession>
<dbReference type="AlphaFoldDB" id="A0A0F2M8T7"/>
<organism evidence="2 3">
    <name type="scientific">Sporothrix schenckii 1099-18</name>
    <dbReference type="NCBI Taxonomy" id="1397361"/>
    <lineage>
        <taxon>Eukaryota</taxon>
        <taxon>Fungi</taxon>
        <taxon>Dikarya</taxon>
        <taxon>Ascomycota</taxon>
        <taxon>Pezizomycotina</taxon>
        <taxon>Sordariomycetes</taxon>
        <taxon>Sordariomycetidae</taxon>
        <taxon>Ophiostomatales</taxon>
        <taxon>Ophiostomataceae</taxon>
        <taxon>Sporothrix</taxon>
    </lineage>
</organism>
<evidence type="ECO:0000313" key="2">
    <source>
        <dbReference type="EMBL" id="KJR85240.1"/>
    </source>
</evidence>
<feature type="region of interest" description="Disordered" evidence="1">
    <location>
        <begin position="46"/>
        <end position="66"/>
    </location>
</feature>
<dbReference type="RefSeq" id="XP_016587916.1">
    <property type="nucleotide sequence ID" value="XM_016736390.1"/>
</dbReference>